<evidence type="ECO:0000313" key="1">
    <source>
        <dbReference type="EMBL" id="MED6221872.1"/>
    </source>
</evidence>
<evidence type="ECO:0000313" key="2">
    <source>
        <dbReference type="Proteomes" id="UP001341840"/>
    </source>
</evidence>
<name>A0ABU6ZIS9_9FABA</name>
<accession>A0ABU6ZIS9</accession>
<reference evidence="1 2" key="1">
    <citation type="journal article" date="2023" name="Plants (Basel)">
        <title>Bridging the Gap: Combining Genomics and Transcriptomics Approaches to Understand Stylosanthes scabra, an Orphan Legume from the Brazilian Caatinga.</title>
        <authorList>
            <person name="Ferreira-Neto J.R.C."/>
            <person name="da Silva M.D."/>
            <person name="Binneck E."/>
            <person name="de Melo N.F."/>
            <person name="da Silva R.H."/>
            <person name="de Melo A.L.T.M."/>
            <person name="Pandolfi V."/>
            <person name="Bustamante F.O."/>
            <person name="Brasileiro-Vidal A.C."/>
            <person name="Benko-Iseppon A.M."/>
        </authorList>
    </citation>
    <scope>NUCLEOTIDE SEQUENCE [LARGE SCALE GENOMIC DNA]</scope>
    <source>
        <tissue evidence="1">Leaves</tissue>
    </source>
</reference>
<sequence>MFRHTRVNTLRELKQLILSRLGVEGDREIGAKEGYGRYVYGALCEVHQDGGSSGFCPFVSPVGPAPIHVVAPDDLAIANYNSGEDSDYEEESSCDSMEEHEAVLNTPTVGGPRLVLPAPLSSLILQGY</sequence>
<dbReference type="EMBL" id="JASCZI010272362">
    <property type="protein sequence ID" value="MED6221872.1"/>
    <property type="molecule type" value="Genomic_DNA"/>
</dbReference>
<keyword evidence="2" id="KW-1185">Reference proteome</keyword>
<gene>
    <name evidence="1" type="ORF">PIB30_058948</name>
</gene>
<dbReference type="Proteomes" id="UP001341840">
    <property type="component" value="Unassembled WGS sequence"/>
</dbReference>
<proteinExistence type="predicted"/>
<protein>
    <submittedName>
        <fullName evidence="1">Uncharacterized protein</fullName>
    </submittedName>
</protein>
<organism evidence="1 2">
    <name type="scientific">Stylosanthes scabra</name>
    <dbReference type="NCBI Taxonomy" id="79078"/>
    <lineage>
        <taxon>Eukaryota</taxon>
        <taxon>Viridiplantae</taxon>
        <taxon>Streptophyta</taxon>
        <taxon>Embryophyta</taxon>
        <taxon>Tracheophyta</taxon>
        <taxon>Spermatophyta</taxon>
        <taxon>Magnoliopsida</taxon>
        <taxon>eudicotyledons</taxon>
        <taxon>Gunneridae</taxon>
        <taxon>Pentapetalae</taxon>
        <taxon>rosids</taxon>
        <taxon>fabids</taxon>
        <taxon>Fabales</taxon>
        <taxon>Fabaceae</taxon>
        <taxon>Papilionoideae</taxon>
        <taxon>50 kb inversion clade</taxon>
        <taxon>dalbergioids sensu lato</taxon>
        <taxon>Dalbergieae</taxon>
        <taxon>Pterocarpus clade</taxon>
        <taxon>Stylosanthes</taxon>
    </lineage>
</organism>
<comment type="caution">
    <text evidence="1">The sequence shown here is derived from an EMBL/GenBank/DDBJ whole genome shotgun (WGS) entry which is preliminary data.</text>
</comment>